<evidence type="ECO:0000313" key="7">
    <source>
        <dbReference type="EMBL" id="KAK9812124.1"/>
    </source>
</evidence>
<dbReference type="PANTHER" id="PTHR10938:SF0">
    <property type="entry name" value="TRANSLATION INITIATION FACTOR IF-3, MITOCHONDRIAL"/>
    <property type="match status" value="1"/>
</dbReference>
<feature type="compositionally biased region" description="Low complexity" evidence="4">
    <location>
        <begin position="239"/>
        <end position="249"/>
    </location>
</feature>
<keyword evidence="2" id="KW-0396">Initiation factor</keyword>
<keyword evidence="3" id="KW-0648">Protein biosynthesis</keyword>
<name>A0AAW1PR82_9CHLO</name>
<comment type="caution">
    <text evidence="7">The sequence shown here is derived from an EMBL/GenBank/DDBJ whole genome shotgun (WGS) entry which is preliminary data.</text>
</comment>
<feature type="region of interest" description="Disordered" evidence="4">
    <location>
        <begin position="41"/>
        <end position="309"/>
    </location>
</feature>
<evidence type="ECO:0000256" key="4">
    <source>
        <dbReference type="SAM" id="MobiDB-lite"/>
    </source>
</evidence>
<reference evidence="7 8" key="1">
    <citation type="journal article" date="2024" name="Nat. Commun.">
        <title>Phylogenomics reveals the evolutionary origins of lichenization in chlorophyte algae.</title>
        <authorList>
            <person name="Puginier C."/>
            <person name="Libourel C."/>
            <person name="Otte J."/>
            <person name="Skaloud P."/>
            <person name="Haon M."/>
            <person name="Grisel S."/>
            <person name="Petersen M."/>
            <person name="Berrin J.G."/>
            <person name="Delaux P.M."/>
            <person name="Dal Grande F."/>
            <person name="Keller J."/>
        </authorList>
    </citation>
    <scope>NUCLEOTIDE SEQUENCE [LARGE SCALE GENOMIC DNA]</scope>
    <source>
        <strain evidence="7 8">SAG 2036</strain>
    </source>
</reference>
<sequence length="479" mass="53156">MALHSCNFGFQKRLGGFVARPVVPCCSLRLPRCRTPSLVVRAEGAQPPRPPSKPQPPKLKAKPQQPASSQGPAQGGARAPQAPQQKQQQQQQPRQPQQQQQQPRQPQQLQRPAGRSQGPLANANGQPQQQASAHQKQQPQQQQQAPQQQQQQQPPQQAPPKRSYQPPQNANNANNSYSNGSQQQQRPNNGLRGPPSSQQNRPAFSGSRPQQQLGSRGPGPQQVLEGSTRIPQRPQLGQSRGPPSMRGGPPRSPQQMQGMQRGPRTNRGPPQQQYNRAEDEYEEEEEEEDDTPVVRAPPTEPAHGMRPGVKGIKANAEIEASEVRLLAADKSQLGIVSIREAIKMATEQEADVIMISSDTAPPVCRLVSIDKYKYEQAKVDRDAKRKQRENRQDLKELKLRPATDVHDYQVRLRSAQKFLSKGDKVKVTLNFKGREISLRDGANDMMRRFISDLGDQAVTLQDPAMQGRALVMTLGPNKK</sequence>
<evidence type="ECO:0000313" key="8">
    <source>
        <dbReference type="Proteomes" id="UP001465755"/>
    </source>
</evidence>
<feature type="compositionally biased region" description="Acidic residues" evidence="4">
    <location>
        <begin position="279"/>
        <end position="291"/>
    </location>
</feature>
<evidence type="ECO:0000256" key="1">
    <source>
        <dbReference type="ARBA" id="ARBA00005439"/>
    </source>
</evidence>
<protein>
    <recommendedName>
        <fullName evidence="9">Translation initiation factor IF-3</fullName>
    </recommendedName>
</protein>
<dbReference type="InterPro" id="IPR019815">
    <property type="entry name" value="Translation_initiation_fac_3_C"/>
</dbReference>
<feature type="compositionally biased region" description="Low complexity" evidence="4">
    <location>
        <begin position="62"/>
        <end position="114"/>
    </location>
</feature>
<feature type="compositionally biased region" description="Polar residues" evidence="4">
    <location>
        <begin position="195"/>
        <end position="214"/>
    </location>
</feature>
<dbReference type="PANTHER" id="PTHR10938">
    <property type="entry name" value="TRANSLATION INITIATION FACTOR IF-3"/>
    <property type="match status" value="1"/>
</dbReference>
<feature type="domain" description="Translation initiation factor 3 N-terminal" evidence="6">
    <location>
        <begin position="315"/>
        <end position="382"/>
    </location>
</feature>
<feature type="compositionally biased region" description="Low complexity" evidence="4">
    <location>
        <begin position="126"/>
        <end position="185"/>
    </location>
</feature>
<dbReference type="GO" id="GO:0003743">
    <property type="term" value="F:translation initiation factor activity"/>
    <property type="evidence" value="ECO:0007669"/>
    <property type="project" value="UniProtKB-KW"/>
</dbReference>
<dbReference type="InterPro" id="IPR001288">
    <property type="entry name" value="Translation_initiation_fac_3"/>
</dbReference>
<evidence type="ECO:0008006" key="9">
    <source>
        <dbReference type="Google" id="ProtNLM"/>
    </source>
</evidence>
<dbReference type="GO" id="GO:0005737">
    <property type="term" value="C:cytoplasm"/>
    <property type="evidence" value="ECO:0007669"/>
    <property type="project" value="UniProtKB-ARBA"/>
</dbReference>
<dbReference type="EMBL" id="JALJOQ010000009">
    <property type="protein sequence ID" value="KAK9812124.1"/>
    <property type="molecule type" value="Genomic_DNA"/>
</dbReference>
<feature type="compositionally biased region" description="Pro residues" evidence="4">
    <location>
        <begin position="47"/>
        <end position="57"/>
    </location>
</feature>
<dbReference type="InterPro" id="IPR019814">
    <property type="entry name" value="Translation_initiation_fac_3_N"/>
</dbReference>
<evidence type="ECO:0000259" key="6">
    <source>
        <dbReference type="Pfam" id="PF05198"/>
    </source>
</evidence>
<keyword evidence="8" id="KW-1185">Reference proteome</keyword>
<feature type="domain" description="Translation initiation factor 3 C-terminal" evidence="5">
    <location>
        <begin position="393"/>
        <end position="477"/>
    </location>
</feature>
<organism evidence="7 8">
    <name type="scientific">Symbiochloris irregularis</name>
    <dbReference type="NCBI Taxonomy" id="706552"/>
    <lineage>
        <taxon>Eukaryota</taxon>
        <taxon>Viridiplantae</taxon>
        <taxon>Chlorophyta</taxon>
        <taxon>core chlorophytes</taxon>
        <taxon>Trebouxiophyceae</taxon>
        <taxon>Trebouxiales</taxon>
        <taxon>Trebouxiaceae</taxon>
        <taxon>Symbiochloris</taxon>
    </lineage>
</organism>
<dbReference type="Pfam" id="PF05198">
    <property type="entry name" value="IF3_N"/>
    <property type="match status" value="1"/>
</dbReference>
<dbReference type="InterPro" id="IPR036787">
    <property type="entry name" value="T_IF-3_N_sf"/>
</dbReference>
<dbReference type="Pfam" id="PF00707">
    <property type="entry name" value="IF3_C"/>
    <property type="match status" value="1"/>
</dbReference>
<dbReference type="NCBIfam" id="TIGR00168">
    <property type="entry name" value="infC"/>
    <property type="match status" value="1"/>
</dbReference>
<dbReference type="Gene3D" id="3.10.20.80">
    <property type="entry name" value="Translation initiation factor 3 (IF-3), N-terminal domain"/>
    <property type="match status" value="1"/>
</dbReference>
<dbReference type="Proteomes" id="UP001465755">
    <property type="component" value="Unassembled WGS sequence"/>
</dbReference>
<accession>A0AAW1PR82</accession>
<dbReference type="InterPro" id="IPR036788">
    <property type="entry name" value="T_IF-3_C_sf"/>
</dbReference>
<evidence type="ECO:0000256" key="3">
    <source>
        <dbReference type="ARBA" id="ARBA00022917"/>
    </source>
</evidence>
<proteinExistence type="inferred from homology"/>
<gene>
    <name evidence="7" type="ORF">WJX73_009360</name>
</gene>
<dbReference type="SUPFAM" id="SSF54364">
    <property type="entry name" value="Translation initiation factor IF3, N-terminal domain"/>
    <property type="match status" value="1"/>
</dbReference>
<dbReference type="AlphaFoldDB" id="A0AAW1PR82"/>
<evidence type="ECO:0000256" key="2">
    <source>
        <dbReference type="ARBA" id="ARBA00022540"/>
    </source>
</evidence>
<dbReference type="SUPFAM" id="SSF55200">
    <property type="entry name" value="Translation initiation factor IF3, C-terminal domain"/>
    <property type="match status" value="1"/>
</dbReference>
<dbReference type="Gene3D" id="3.30.110.10">
    <property type="entry name" value="Translation initiation factor 3 (IF-3), C-terminal domain"/>
    <property type="match status" value="1"/>
</dbReference>
<dbReference type="HAMAP" id="MF_00080">
    <property type="entry name" value="IF_3"/>
    <property type="match status" value="1"/>
</dbReference>
<evidence type="ECO:0000259" key="5">
    <source>
        <dbReference type="Pfam" id="PF00707"/>
    </source>
</evidence>
<comment type="similarity">
    <text evidence="1">Belongs to the IF-3 family.</text>
</comment>
<dbReference type="GO" id="GO:0043022">
    <property type="term" value="F:ribosome binding"/>
    <property type="evidence" value="ECO:0007669"/>
    <property type="project" value="TreeGrafter"/>
</dbReference>
<dbReference type="GO" id="GO:0032790">
    <property type="term" value="P:ribosome disassembly"/>
    <property type="evidence" value="ECO:0007669"/>
    <property type="project" value="TreeGrafter"/>
</dbReference>